<name>A0A388L6R2_CHABU</name>
<evidence type="ECO:0000313" key="2">
    <source>
        <dbReference type="EMBL" id="GBG77986.1"/>
    </source>
</evidence>
<sequence length="603" mass="67616">MPGKFVFAPIIGCECALRGVGKTIEEVSSTKLTTTSSLRQKERSVLFIPGVWQDTPVREELVAAIGKPTVDSEVSLENGEGQGTRDESVGDEGMQGTPQKGRGDRQDATVGSSKKLKTKAPKSVGEKRKRTEGEQDRPGTKRPAQKQKQPSSERSSPRSSIDVDVGYFLEYKDGVRTKREFEIIPTHVIGLGEWEDLYYQRSLDPVLIEGNKEAMWLAFDNKEQSYELPTLKLAPLGLGKPTPGAKAVRLKPGDWKEETASQYYYYAVCEKHNAAAARSLLDNEMAKKYNFEWWPTRMLWNYYQFKYEKRPDADWIQKYPFLKTKSAIFKEFESQGLYGDLWDGSRKYVSDSVLFKDCLPYMGCDKEQWIEATKNLVGHRKLSVGWRNKVLSVLTGGRMKSREITLAEGIVHIKWKDTGDVTSITPFDNDPLEADIRRAKLKEAVVATKSHMFVLDLYKLVNLKLWKPQAFETLNSHLQTWCSFDEASLAMNPSKASRRISIEHVIDGILDDQHVSTHPSTTPNVDDPCNIKPSVAVAFAFSPPNSSILPATLASGGEGEVGGRQHVTSQNKSRVDTQALDMLALPTPTSLTKERRDKLAGKL</sequence>
<keyword evidence="3" id="KW-1185">Reference proteome</keyword>
<dbReference type="AlphaFoldDB" id="A0A388L6R2"/>
<proteinExistence type="predicted"/>
<organism evidence="2 3">
    <name type="scientific">Chara braunii</name>
    <name type="common">Braun's stonewort</name>
    <dbReference type="NCBI Taxonomy" id="69332"/>
    <lineage>
        <taxon>Eukaryota</taxon>
        <taxon>Viridiplantae</taxon>
        <taxon>Streptophyta</taxon>
        <taxon>Charophyceae</taxon>
        <taxon>Charales</taxon>
        <taxon>Characeae</taxon>
        <taxon>Chara</taxon>
    </lineage>
</organism>
<feature type="compositionally biased region" description="Basic and acidic residues" evidence="1">
    <location>
        <begin position="124"/>
        <end position="139"/>
    </location>
</feature>
<dbReference type="Gramene" id="GBG77986">
    <property type="protein sequence ID" value="GBG77986"/>
    <property type="gene ID" value="CBR_g25919"/>
</dbReference>
<accession>A0A388L6R2</accession>
<dbReference type="Proteomes" id="UP000265515">
    <property type="component" value="Unassembled WGS sequence"/>
</dbReference>
<reference evidence="2 3" key="1">
    <citation type="journal article" date="2018" name="Cell">
        <title>The Chara Genome: Secondary Complexity and Implications for Plant Terrestrialization.</title>
        <authorList>
            <person name="Nishiyama T."/>
            <person name="Sakayama H."/>
            <person name="Vries J.D."/>
            <person name="Buschmann H."/>
            <person name="Saint-Marcoux D."/>
            <person name="Ullrich K.K."/>
            <person name="Haas F.B."/>
            <person name="Vanderstraeten L."/>
            <person name="Becker D."/>
            <person name="Lang D."/>
            <person name="Vosolsobe S."/>
            <person name="Rombauts S."/>
            <person name="Wilhelmsson P.K.I."/>
            <person name="Janitza P."/>
            <person name="Kern R."/>
            <person name="Heyl A."/>
            <person name="Rumpler F."/>
            <person name="Villalobos L.I.A.C."/>
            <person name="Clay J.M."/>
            <person name="Skokan R."/>
            <person name="Toyoda A."/>
            <person name="Suzuki Y."/>
            <person name="Kagoshima H."/>
            <person name="Schijlen E."/>
            <person name="Tajeshwar N."/>
            <person name="Catarino B."/>
            <person name="Hetherington A.J."/>
            <person name="Saltykova A."/>
            <person name="Bonnot C."/>
            <person name="Breuninger H."/>
            <person name="Symeonidi A."/>
            <person name="Radhakrishnan G.V."/>
            <person name="Van Nieuwerburgh F."/>
            <person name="Deforce D."/>
            <person name="Chang C."/>
            <person name="Karol K.G."/>
            <person name="Hedrich R."/>
            <person name="Ulvskov P."/>
            <person name="Glockner G."/>
            <person name="Delwiche C.F."/>
            <person name="Petrasek J."/>
            <person name="Van de Peer Y."/>
            <person name="Friml J."/>
            <person name="Beilby M."/>
            <person name="Dolan L."/>
            <person name="Kohara Y."/>
            <person name="Sugano S."/>
            <person name="Fujiyama A."/>
            <person name="Delaux P.-M."/>
            <person name="Quint M."/>
            <person name="TheiBen G."/>
            <person name="Hagemann M."/>
            <person name="Harholt J."/>
            <person name="Dunand C."/>
            <person name="Zachgo S."/>
            <person name="Langdale J."/>
            <person name="Maumus F."/>
            <person name="Straeten D.V.D."/>
            <person name="Gould S.B."/>
            <person name="Rensing S.A."/>
        </authorList>
    </citation>
    <scope>NUCLEOTIDE SEQUENCE [LARGE SCALE GENOMIC DNA]</scope>
    <source>
        <strain evidence="2 3">S276</strain>
    </source>
</reference>
<feature type="compositionally biased region" description="Low complexity" evidence="1">
    <location>
        <begin position="150"/>
        <end position="159"/>
    </location>
</feature>
<evidence type="ECO:0000256" key="1">
    <source>
        <dbReference type="SAM" id="MobiDB-lite"/>
    </source>
</evidence>
<feature type="region of interest" description="Disordered" evidence="1">
    <location>
        <begin position="72"/>
        <end position="159"/>
    </location>
</feature>
<dbReference type="EMBL" id="BFEA01000283">
    <property type="protein sequence ID" value="GBG77986.1"/>
    <property type="molecule type" value="Genomic_DNA"/>
</dbReference>
<comment type="caution">
    <text evidence="2">The sequence shown here is derived from an EMBL/GenBank/DDBJ whole genome shotgun (WGS) entry which is preliminary data.</text>
</comment>
<evidence type="ECO:0000313" key="3">
    <source>
        <dbReference type="Proteomes" id="UP000265515"/>
    </source>
</evidence>
<protein>
    <submittedName>
        <fullName evidence="2">Uncharacterized protein</fullName>
    </submittedName>
</protein>
<gene>
    <name evidence="2" type="ORF">CBR_g25919</name>
</gene>